<accession>A0A5C4JI73</accession>
<dbReference type="Gene3D" id="3.40.190.10">
    <property type="entry name" value="Periplasmic binding protein-like II"/>
    <property type="match status" value="2"/>
</dbReference>
<dbReference type="OrthoDB" id="366726at2"/>
<protein>
    <submittedName>
        <fullName evidence="2">Extracellular solute-binding protein</fullName>
    </submittedName>
</protein>
<dbReference type="GO" id="GO:0030288">
    <property type="term" value="C:outer membrane-bounded periplasmic space"/>
    <property type="evidence" value="ECO:0007669"/>
    <property type="project" value="TreeGrafter"/>
</dbReference>
<dbReference type="EMBL" id="VCKW01000012">
    <property type="protein sequence ID" value="TMR06628.1"/>
    <property type="molecule type" value="Genomic_DNA"/>
</dbReference>
<keyword evidence="1" id="KW-0732">Signal</keyword>
<dbReference type="InterPro" id="IPR006059">
    <property type="entry name" value="SBP"/>
</dbReference>
<organism evidence="2 3">
    <name type="scientific">Actinomadura soli</name>
    <dbReference type="NCBI Taxonomy" id="2508997"/>
    <lineage>
        <taxon>Bacteria</taxon>
        <taxon>Bacillati</taxon>
        <taxon>Actinomycetota</taxon>
        <taxon>Actinomycetes</taxon>
        <taxon>Streptosporangiales</taxon>
        <taxon>Thermomonosporaceae</taxon>
        <taxon>Actinomadura</taxon>
    </lineage>
</organism>
<proteinExistence type="predicted"/>
<dbReference type="Pfam" id="PF13416">
    <property type="entry name" value="SBP_bac_8"/>
    <property type="match status" value="1"/>
</dbReference>
<gene>
    <name evidence="2" type="ORF">ETD83_04010</name>
</gene>
<dbReference type="Proteomes" id="UP000309174">
    <property type="component" value="Unassembled WGS sequence"/>
</dbReference>
<dbReference type="RefSeq" id="WP_138643668.1">
    <property type="nucleotide sequence ID" value="NZ_VCKW01000012.1"/>
</dbReference>
<dbReference type="PANTHER" id="PTHR30006:SF25">
    <property type="entry name" value="PHOSPHOGLYCERATE TRANSPORT REGULATORY PROTEIN PGTC"/>
    <property type="match status" value="1"/>
</dbReference>
<dbReference type="PANTHER" id="PTHR30006">
    <property type="entry name" value="THIAMINE-BINDING PERIPLASMIC PROTEIN-RELATED"/>
    <property type="match status" value="1"/>
</dbReference>
<evidence type="ECO:0000313" key="2">
    <source>
        <dbReference type="EMBL" id="TMR06628.1"/>
    </source>
</evidence>
<comment type="caution">
    <text evidence="2">The sequence shown here is derived from an EMBL/GenBank/DDBJ whole genome shotgun (WGS) entry which is preliminary data.</text>
</comment>
<dbReference type="SUPFAM" id="SSF53850">
    <property type="entry name" value="Periplasmic binding protein-like II"/>
    <property type="match status" value="1"/>
</dbReference>
<name>A0A5C4JI73_9ACTN</name>
<reference evidence="2 3" key="1">
    <citation type="submission" date="2019-05" db="EMBL/GenBank/DDBJ databases">
        <title>Draft genome sequence of Actinomadura sp. 14C53.</title>
        <authorList>
            <person name="Saricaoglu S."/>
            <person name="Isik K."/>
        </authorList>
    </citation>
    <scope>NUCLEOTIDE SEQUENCE [LARGE SCALE GENOMIC DNA]</scope>
    <source>
        <strain evidence="2 3">14C53</strain>
    </source>
</reference>
<evidence type="ECO:0000256" key="1">
    <source>
        <dbReference type="ARBA" id="ARBA00022729"/>
    </source>
</evidence>
<evidence type="ECO:0000313" key="3">
    <source>
        <dbReference type="Proteomes" id="UP000309174"/>
    </source>
</evidence>
<keyword evidence="3" id="KW-1185">Reference proteome</keyword>
<dbReference type="AlphaFoldDB" id="A0A5C4JI73"/>
<sequence>MTEFGWRSAACPDDPGGRRRVAVLARPGGRRSVTGAAAVAVLALTAAACGGTAGTAEASKQCTSSASGDTAWAGNAENASALAELCKSAAKAGQNQVVVYGAYAELFRPIWQDFTKRYPSIKIVPKVQPPGATVSAVQSEVSSGRQVGDALMLGLESVSVSADKGLLQPFEPATVDDLPARYRDSKQRFYVPYGDVYGFMYNKDKMSEADIPASMADLVSGKLKGFVLDDPGLGVISAQSLMPIYKANKLTLDQMRGLKRNGKLVDSTRPYYDRLVTGETTMMPWASHMRHLLKAQAGAPVAFKAVPGLSSLLYGSSAVIKGAPHMEAAKLWASWMLTPEAQRLIASKGLNTPLRPGVEIPASWPDYHVLENAVPQIAPEEFNRVLQEFLQWAKPATS</sequence>